<evidence type="ECO:0000259" key="1">
    <source>
        <dbReference type="Pfam" id="PF13843"/>
    </source>
</evidence>
<evidence type="ECO:0000313" key="2">
    <source>
        <dbReference type="EMBL" id="JAG02566.1"/>
    </source>
</evidence>
<reference evidence="2" key="2">
    <citation type="submission" date="2014-07" db="EMBL/GenBank/DDBJ databases">
        <authorList>
            <person name="Hull J."/>
        </authorList>
    </citation>
    <scope>NUCLEOTIDE SEQUENCE</scope>
</reference>
<organism evidence="2">
    <name type="scientific">Lygus hesperus</name>
    <name type="common">Western plant bug</name>
    <dbReference type="NCBI Taxonomy" id="30085"/>
    <lineage>
        <taxon>Eukaryota</taxon>
        <taxon>Metazoa</taxon>
        <taxon>Ecdysozoa</taxon>
        <taxon>Arthropoda</taxon>
        <taxon>Hexapoda</taxon>
        <taxon>Insecta</taxon>
        <taxon>Pterygota</taxon>
        <taxon>Neoptera</taxon>
        <taxon>Paraneoptera</taxon>
        <taxon>Hemiptera</taxon>
        <taxon>Heteroptera</taxon>
        <taxon>Panheteroptera</taxon>
        <taxon>Cimicomorpha</taxon>
        <taxon>Miridae</taxon>
        <taxon>Mirini</taxon>
        <taxon>Lygus</taxon>
    </lineage>
</organism>
<sequence>MHETINIPPSCVTPYDFYHLLVDDALMDVIVRETNYYAAQTIQNSTTKNESRSRAWKPIDGGELKKCFAIVLWFGIVPTPDMKKPWSKDRFYRNEFISKLNPRDRFINILRFLHFSSNETTRTDGLYKIRNIRNMLIRNFQEYMNLGENMVIDETTIPFRGRLFFRQNKPKKSHKYRAKVYKLCTDSGYIYNMGIYSGKGDTKSHSFSVVKNLLENEGGSNILGNGRTLYADNFYSSMKTTQYLNQHRTRYVGTLGSNRKGLPKEIIERKVQKGKVIGLQKNGIKVMIWKDKKEVLMITSVQKYNLDLNDTGKKNWLGENILKPQCVIDYNRARKGIDYSDKMSSYYSVLRKTRKW</sequence>
<feature type="domain" description="PiggyBac transposable element-derived protein" evidence="1">
    <location>
        <begin position="13"/>
        <end position="356"/>
    </location>
</feature>
<reference evidence="2" key="1">
    <citation type="journal article" date="2014" name="PLoS ONE">
        <title>Transcriptome-Based Identification of ABC Transporters in the Western Tarnished Plant Bug Lygus hesperus.</title>
        <authorList>
            <person name="Hull J.J."/>
            <person name="Chaney K."/>
            <person name="Geib S.M."/>
            <person name="Fabrick J.A."/>
            <person name="Brent C.S."/>
            <person name="Walsh D."/>
            <person name="Lavine L.C."/>
        </authorList>
    </citation>
    <scope>NUCLEOTIDE SEQUENCE</scope>
</reference>
<dbReference type="AlphaFoldDB" id="A0A0A9W581"/>
<name>A0A0A9W581_LYGHE</name>
<dbReference type="InterPro" id="IPR029526">
    <property type="entry name" value="PGBD"/>
</dbReference>
<dbReference type="EMBL" id="GBHO01041038">
    <property type="protein sequence ID" value="JAG02566.1"/>
    <property type="molecule type" value="Transcribed_RNA"/>
</dbReference>
<accession>A0A0A9W581</accession>
<protein>
    <submittedName>
        <fullName evidence="2">PiggyBac transposable element-derived protein 4</fullName>
    </submittedName>
</protein>
<gene>
    <name evidence="2" type="primary">PGBD4_29</name>
    <name evidence="2" type="ORF">CM83_35953</name>
</gene>
<proteinExistence type="predicted"/>
<dbReference type="PANTHER" id="PTHR46599">
    <property type="entry name" value="PIGGYBAC TRANSPOSABLE ELEMENT-DERIVED PROTEIN 4"/>
    <property type="match status" value="1"/>
</dbReference>
<dbReference type="Pfam" id="PF13843">
    <property type="entry name" value="DDE_Tnp_1_7"/>
    <property type="match status" value="1"/>
</dbReference>
<dbReference type="PANTHER" id="PTHR46599:SF3">
    <property type="entry name" value="PIGGYBAC TRANSPOSABLE ELEMENT-DERIVED PROTEIN 4"/>
    <property type="match status" value="1"/>
</dbReference>